<feature type="region of interest" description="Disordered" evidence="1">
    <location>
        <begin position="291"/>
        <end position="346"/>
    </location>
</feature>
<keyword evidence="4" id="KW-1185">Reference proteome</keyword>
<organism evidence="3 4">
    <name type="scientific">Prorocentrum cordatum</name>
    <dbReference type="NCBI Taxonomy" id="2364126"/>
    <lineage>
        <taxon>Eukaryota</taxon>
        <taxon>Sar</taxon>
        <taxon>Alveolata</taxon>
        <taxon>Dinophyceae</taxon>
        <taxon>Prorocentrales</taxon>
        <taxon>Prorocentraceae</taxon>
        <taxon>Prorocentrum</taxon>
    </lineage>
</organism>
<keyword evidence="2" id="KW-1133">Transmembrane helix</keyword>
<name>A0ABN9TR99_9DINO</name>
<feature type="transmembrane region" description="Helical" evidence="2">
    <location>
        <begin position="33"/>
        <end position="56"/>
    </location>
</feature>
<evidence type="ECO:0000256" key="1">
    <source>
        <dbReference type="SAM" id="MobiDB-lite"/>
    </source>
</evidence>
<keyword evidence="2" id="KW-0812">Transmembrane</keyword>
<evidence type="ECO:0000313" key="4">
    <source>
        <dbReference type="Proteomes" id="UP001189429"/>
    </source>
</evidence>
<dbReference type="Proteomes" id="UP001189429">
    <property type="component" value="Unassembled WGS sequence"/>
</dbReference>
<accession>A0ABN9TR99</accession>
<feature type="compositionally biased region" description="Gly residues" evidence="1">
    <location>
        <begin position="301"/>
        <end position="330"/>
    </location>
</feature>
<evidence type="ECO:0000313" key="3">
    <source>
        <dbReference type="EMBL" id="CAK0848471.1"/>
    </source>
</evidence>
<reference evidence="3" key="1">
    <citation type="submission" date="2023-10" db="EMBL/GenBank/DDBJ databases">
        <authorList>
            <person name="Chen Y."/>
            <person name="Shah S."/>
            <person name="Dougan E. K."/>
            <person name="Thang M."/>
            <person name="Chan C."/>
        </authorList>
    </citation>
    <scope>NUCLEOTIDE SEQUENCE [LARGE SCALE GENOMIC DNA]</scope>
</reference>
<feature type="region of interest" description="Disordered" evidence="1">
    <location>
        <begin position="254"/>
        <end position="276"/>
    </location>
</feature>
<gene>
    <name evidence="3" type="ORF">PCOR1329_LOCUS41404</name>
</gene>
<evidence type="ECO:0000256" key="2">
    <source>
        <dbReference type="SAM" id="Phobius"/>
    </source>
</evidence>
<feature type="compositionally biased region" description="Low complexity" evidence="1">
    <location>
        <begin position="265"/>
        <end position="276"/>
    </location>
</feature>
<keyword evidence="2" id="KW-0472">Membrane</keyword>
<dbReference type="EMBL" id="CAUYUJ010014983">
    <property type="protein sequence ID" value="CAK0848471.1"/>
    <property type="molecule type" value="Genomic_DNA"/>
</dbReference>
<protein>
    <submittedName>
        <fullName evidence="3">Uncharacterized protein</fullName>
    </submittedName>
</protein>
<proteinExistence type="predicted"/>
<comment type="caution">
    <text evidence="3">The sequence shown here is derived from an EMBL/GenBank/DDBJ whole genome shotgun (WGS) entry which is preliminary data.</text>
</comment>
<sequence length="346" mass="36638">MPRWQRGAWCRRSVEATVCGRAWSRWRRTSGDWWYLPTFFDIVSILGGVFVNNAVWTLLDTNLILAWEYCSYDGSVGEDGWPTCAARNRAFLVVGLLILLRQRGEMDEANVKSSPIMTLAVQSVRTDRRLEEQEGVLSAHDQFLSVRGGLELDTDALAQLALTCDAEAALAEAVADAAGVAPGRVEVAVLAPAAGSGGATALEARFRVAPPPEALVRELRRLGSGAQHELDQERGAMKAQQERVKHALREAFSRGGAAEDRAGEAEAPPGGAPPSAAILGIALDELPWAHGEEGHRKGRGKGFGGGELGGGGHGWSKGGGGGRGRGGAGPGAREAWAGLRRPLLPS</sequence>
<feature type="compositionally biased region" description="Basic and acidic residues" evidence="1">
    <location>
        <begin position="254"/>
        <end position="264"/>
    </location>
</feature>